<feature type="compositionally biased region" description="Pro residues" evidence="1">
    <location>
        <begin position="23"/>
        <end position="41"/>
    </location>
</feature>
<name>A0AAW1V8R4_9CUCU</name>
<proteinExistence type="predicted"/>
<dbReference type="EMBL" id="JARQZJ010000123">
    <property type="protein sequence ID" value="KAK9889813.1"/>
    <property type="molecule type" value="Genomic_DNA"/>
</dbReference>
<keyword evidence="3" id="KW-1185">Reference proteome</keyword>
<evidence type="ECO:0000256" key="1">
    <source>
        <dbReference type="SAM" id="MobiDB-lite"/>
    </source>
</evidence>
<dbReference type="AlphaFoldDB" id="A0AAW1V8R4"/>
<evidence type="ECO:0000313" key="2">
    <source>
        <dbReference type="EMBL" id="KAK9889813.1"/>
    </source>
</evidence>
<accession>A0AAW1V8R4</accession>
<sequence length="100" mass="10921">MDSNSVSPMPTEMAPMAEFDKTPPTPPEDTLPMDDLPPPPTAVSIAEEKEKEAEASGNRKLPSFGESDLATTLSVKIECFIPNPICLPIYLSEYKNIIKN</sequence>
<dbReference type="Proteomes" id="UP001431783">
    <property type="component" value="Unassembled WGS sequence"/>
</dbReference>
<comment type="caution">
    <text evidence="2">The sequence shown here is derived from an EMBL/GenBank/DDBJ whole genome shotgun (WGS) entry which is preliminary data.</text>
</comment>
<protein>
    <submittedName>
        <fullName evidence="2">Uncharacterized protein</fullName>
    </submittedName>
</protein>
<organism evidence="2 3">
    <name type="scientific">Henosepilachna vigintioctopunctata</name>
    <dbReference type="NCBI Taxonomy" id="420089"/>
    <lineage>
        <taxon>Eukaryota</taxon>
        <taxon>Metazoa</taxon>
        <taxon>Ecdysozoa</taxon>
        <taxon>Arthropoda</taxon>
        <taxon>Hexapoda</taxon>
        <taxon>Insecta</taxon>
        <taxon>Pterygota</taxon>
        <taxon>Neoptera</taxon>
        <taxon>Endopterygota</taxon>
        <taxon>Coleoptera</taxon>
        <taxon>Polyphaga</taxon>
        <taxon>Cucujiformia</taxon>
        <taxon>Coccinelloidea</taxon>
        <taxon>Coccinellidae</taxon>
        <taxon>Epilachninae</taxon>
        <taxon>Epilachnini</taxon>
        <taxon>Henosepilachna</taxon>
    </lineage>
</organism>
<evidence type="ECO:0000313" key="3">
    <source>
        <dbReference type="Proteomes" id="UP001431783"/>
    </source>
</evidence>
<feature type="region of interest" description="Disordered" evidence="1">
    <location>
        <begin position="1"/>
        <end position="42"/>
    </location>
</feature>
<gene>
    <name evidence="2" type="ORF">WA026_007184</name>
</gene>
<reference evidence="2 3" key="1">
    <citation type="submission" date="2023-03" db="EMBL/GenBank/DDBJ databases">
        <title>Genome insight into feeding habits of ladybird beetles.</title>
        <authorList>
            <person name="Li H.-S."/>
            <person name="Huang Y.-H."/>
            <person name="Pang H."/>
        </authorList>
    </citation>
    <scope>NUCLEOTIDE SEQUENCE [LARGE SCALE GENOMIC DNA]</scope>
    <source>
        <strain evidence="2">SYSU_2023b</strain>
        <tissue evidence="2">Whole body</tissue>
    </source>
</reference>